<evidence type="ECO:0000259" key="2">
    <source>
        <dbReference type="SMART" id="SM00829"/>
    </source>
</evidence>
<dbReference type="InterPro" id="IPR013154">
    <property type="entry name" value="ADH-like_N"/>
</dbReference>
<evidence type="ECO:0000313" key="4">
    <source>
        <dbReference type="Proteomes" id="UP001501257"/>
    </source>
</evidence>
<protein>
    <submittedName>
        <fullName evidence="3">NADP-dependent oxidoreductase</fullName>
    </submittedName>
</protein>
<dbReference type="RefSeq" id="WP_210099528.1">
    <property type="nucleotide sequence ID" value="NZ_BAABLK010000022.1"/>
</dbReference>
<organism evidence="3 4">
    <name type="scientific">Paeniglutamicibacter antarcticus</name>
    <dbReference type="NCBI Taxonomy" id="494023"/>
    <lineage>
        <taxon>Bacteria</taxon>
        <taxon>Bacillati</taxon>
        <taxon>Actinomycetota</taxon>
        <taxon>Actinomycetes</taxon>
        <taxon>Micrococcales</taxon>
        <taxon>Micrococcaceae</taxon>
        <taxon>Paeniglutamicibacter</taxon>
    </lineage>
</organism>
<name>A0ABP9THQ6_9MICC</name>
<gene>
    <name evidence="3" type="ORF">GCM10025778_09870</name>
</gene>
<accession>A0ABP9THQ6</accession>
<dbReference type="Proteomes" id="UP001501257">
    <property type="component" value="Unassembled WGS sequence"/>
</dbReference>
<dbReference type="PANTHER" id="PTHR44154">
    <property type="entry name" value="QUINONE OXIDOREDUCTASE"/>
    <property type="match status" value="1"/>
</dbReference>
<dbReference type="Pfam" id="PF13602">
    <property type="entry name" value="ADH_zinc_N_2"/>
    <property type="match status" value="1"/>
</dbReference>
<keyword evidence="1" id="KW-0521">NADP</keyword>
<sequence>MKAFVIPQSGTQAIESAEVPVPQLAADELLVHVRAVGVGIHDSYFLPSEPTYPFPIGIEAAGDIEAIGSSVTGYQPGERIAFVSSMQPKGGTWAEFVAVKATSLIIPIPATMDYISAAAVPVAGNTALKAFGVLTTVRAGGSLFIAGGSGAIGTFAIQLARQRGWRVAASASSANHEYMRELGAEKTVDYHDSDWQQKVLEWMPGGVDAALAIQPGTSAQSLPVVKDGGSLVSVSGDSVSSERGILMQGIPYQMDVQDDIAKLMMAVTSSEIRLEVERVYPFDEARDALAKVQTRRARGKIVLRLE</sequence>
<evidence type="ECO:0000256" key="1">
    <source>
        <dbReference type="ARBA" id="ARBA00022857"/>
    </source>
</evidence>
<dbReference type="SUPFAM" id="SSF50129">
    <property type="entry name" value="GroES-like"/>
    <property type="match status" value="1"/>
</dbReference>
<dbReference type="PANTHER" id="PTHR44154:SF1">
    <property type="entry name" value="QUINONE OXIDOREDUCTASE"/>
    <property type="match status" value="1"/>
</dbReference>
<dbReference type="Gene3D" id="3.90.180.10">
    <property type="entry name" value="Medium-chain alcohol dehydrogenases, catalytic domain"/>
    <property type="match status" value="1"/>
</dbReference>
<dbReference type="InterPro" id="IPR011032">
    <property type="entry name" value="GroES-like_sf"/>
</dbReference>
<keyword evidence="4" id="KW-1185">Reference proteome</keyword>
<dbReference type="SMART" id="SM00829">
    <property type="entry name" value="PKS_ER"/>
    <property type="match status" value="1"/>
</dbReference>
<dbReference type="CDD" id="cd05289">
    <property type="entry name" value="MDR_like_2"/>
    <property type="match status" value="1"/>
</dbReference>
<proteinExistence type="predicted"/>
<dbReference type="Pfam" id="PF08240">
    <property type="entry name" value="ADH_N"/>
    <property type="match status" value="1"/>
</dbReference>
<dbReference type="Gene3D" id="3.40.50.720">
    <property type="entry name" value="NAD(P)-binding Rossmann-like Domain"/>
    <property type="match status" value="1"/>
</dbReference>
<evidence type="ECO:0000313" key="3">
    <source>
        <dbReference type="EMBL" id="GAA5226454.1"/>
    </source>
</evidence>
<dbReference type="SUPFAM" id="SSF51735">
    <property type="entry name" value="NAD(P)-binding Rossmann-fold domains"/>
    <property type="match status" value="1"/>
</dbReference>
<comment type="caution">
    <text evidence="3">The sequence shown here is derived from an EMBL/GenBank/DDBJ whole genome shotgun (WGS) entry which is preliminary data.</text>
</comment>
<reference evidence="4" key="1">
    <citation type="journal article" date="2019" name="Int. J. Syst. Evol. Microbiol.">
        <title>The Global Catalogue of Microorganisms (GCM) 10K type strain sequencing project: providing services to taxonomists for standard genome sequencing and annotation.</title>
        <authorList>
            <consortium name="The Broad Institute Genomics Platform"/>
            <consortium name="The Broad Institute Genome Sequencing Center for Infectious Disease"/>
            <person name="Wu L."/>
            <person name="Ma J."/>
        </authorList>
    </citation>
    <scope>NUCLEOTIDE SEQUENCE [LARGE SCALE GENOMIC DNA]</scope>
    <source>
        <strain evidence="4">JCM 18952</strain>
    </source>
</reference>
<feature type="domain" description="Enoyl reductase (ER)" evidence="2">
    <location>
        <begin position="10"/>
        <end position="303"/>
    </location>
</feature>
<dbReference type="InterPro" id="IPR036291">
    <property type="entry name" value="NAD(P)-bd_dom_sf"/>
</dbReference>
<dbReference type="EMBL" id="BAABLK010000022">
    <property type="protein sequence ID" value="GAA5226454.1"/>
    <property type="molecule type" value="Genomic_DNA"/>
</dbReference>
<dbReference type="InterPro" id="IPR051603">
    <property type="entry name" value="Zinc-ADH_QOR/CCCR"/>
</dbReference>
<dbReference type="InterPro" id="IPR020843">
    <property type="entry name" value="ER"/>
</dbReference>